<dbReference type="Gene3D" id="3.40.50.2000">
    <property type="entry name" value="Glycogen Phosphorylase B"/>
    <property type="match status" value="2"/>
</dbReference>
<dbReference type="PANTHER" id="PTHR12526:SF630">
    <property type="entry name" value="GLYCOSYLTRANSFERASE"/>
    <property type="match status" value="1"/>
</dbReference>
<dbReference type="GO" id="GO:0016757">
    <property type="term" value="F:glycosyltransferase activity"/>
    <property type="evidence" value="ECO:0007669"/>
    <property type="project" value="UniProtKB-KW"/>
</dbReference>
<feature type="domain" description="Glycosyl transferase family 1" evidence="1">
    <location>
        <begin position="8"/>
        <end position="161"/>
    </location>
</feature>
<dbReference type="Pfam" id="PF00534">
    <property type="entry name" value="Glycos_transf_1"/>
    <property type="match status" value="1"/>
</dbReference>
<name>D6PLL7_9ZZZZ</name>
<protein>
    <submittedName>
        <fullName evidence="2">Putative UDP galactose lipooligosaccharide galactosyltransferase</fullName>
    </submittedName>
</protein>
<dbReference type="EMBL" id="GU943152">
    <property type="protein sequence ID" value="ADD96618.1"/>
    <property type="molecule type" value="Genomic_DNA"/>
</dbReference>
<dbReference type="PANTHER" id="PTHR12526">
    <property type="entry name" value="GLYCOSYLTRANSFERASE"/>
    <property type="match status" value="1"/>
</dbReference>
<reference evidence="2" key="1">
    <citation type="journal article" date="2010" name="ISME J.">
        <title>Metagenome of the Mediterranean deep chlorophyll maximum studied by direct and fosmid library 454 pyrosequencing.</title>
        <authorList>
            <person name="Ghai R."/>
            <person name="Martin-Cuadrado A.B."/>
            <person name="Molto A.G."/>
            <person name="Heredia I.G."/>
            <person name="Cabrera R."/>
            <person name="Martin J."/>
            <person name="Verdu M."/>
            <person name="Deschamps P."/>
            <person name="Moreira D."/>
            <person name="Lopez-Garcia P."/>
            <person name="Mira A."/>
            <person name="Rodriguez-Valera F."/>
        </authorList>
    </citation>
    <scope>NUCLEOTIDE SEQUENCE</scope>
</reference>
<dbReference type="InterPro" id="IPR001296">
    <property type="entry name" value="Glyco_trans_1"/>
</dbReference>
<dbReference type="AlphaFoldDB" id="D6PLL7"/>
<accession>D6PLL7</accession>
<dbReference type="SUPFAM" id="SSF53756">
    <property type="entry name" value="UDP-Glycosyltransferase/glycogen phosphorylase"/>
    <property type="match status" value="1"/>
</dbReference>
<dbReference type="CAZy" id="GT4">
    <property type="family name" value="Glycosyltransferase Family 4"/>
</dbReference>
<proteinExistence type="predicted"/>
<keyword evidence="2" id="KW-0328">Glycosyltransferase</keyword>
<organism evidence="2">
    <name type="scientific">uncultured organism MedDCM-OCT-S12-C71</name>
    <dbReference type="NCBI Taxonomy" id="743666"/>
    <lineage>
        <taxon>unclassified sequences</taxon>
        <taxon>environmental samples</taxon>
    </lineage>
</organism>
<evidence type="ECO:0000313" key="2">
    <source>
        <dbReference type="EMBL" id="ADD96618.1"/>
    </source>
</evidence>
<sequence length="190" mass="21121">MADGKRHYTMLNVGRLVEFKDHKTLIKAFAAVVTEFPRWRLKIIGTGALRTDLDTLVESLSLNNVVKIIDRSDDIETDYANADLFVIPSRYEGFGLVTAEASSCGLPCVGFYDAPGTNSIIQDGENGVLVNHNGDKVAALASAFRQLLGNPREMRRLGKNGLFRPNWFELDTVLDHWEETIVATKDVSLH</sequence>
<keyword evidence="2" id="KW-0808">Transferase</keyword>
<evidence type="ECO:0000259" key="1">
    <source>
        <dbReference type="Pfam" id="PF00534"/>
    </source>
</evidence>